<dbReference type="Gene3D" id="3.90.420.10">
    <property type="entry name" value="Oxidoreductase, molybdopterin-binding domain"/>
    <property type="match status" value="1"/>
</dbReference>
<dbReference type="Proteomes" id="UP001623232">
    <property type="component" value="Chromosome"/>
</dbReference>
<accession>A0ABZ2XNZ7</accession>
<proteinExistence type="predicted"/>
<organism evidence="2 3">
    <name type="scientific">Aliisedimentitalea scapharcae</name>
    <dbReference type="NCBI Taxonomy" id="1524259"/>
    <lineage>
        <taxon>Bacteria</taxon>
        <taxon>Pseudomonadati</taxon>
        <taxon>Pseudomonadota</taxon>
        <taxon>Alphaproteobacteria</taxon>
        <taxon>Rhodobacterales</taxon>
        <taxon>Roseobacteraceae</taxon>
        <taxon>Aliisedimentitalea</taxon>
    </lineage>
</organism>
<dbReference type="EMBL" id="CP123584">
    <property type="protein sequence ID" value="WZK87127.1"/>
    <property type="molecule type" value="Genomic_DNA"/>
</dbReference>
<keyword evidence="3" id="KW-1185">Reference proteome</keyword>
<dbReference type="RefSeq" id="WP_406644357.1">
    <property type="nucleotide sequence ID" value="NZ_CP123584.1"/>
</dbReference>
<dbReference type="InterPro" id="IPR036374">
    <property type="entry name" value="OxRdtase_Mopterin-bd_sf"/>
</dbReference>
<dbReference type="InterPro" id="IPR000572">
    <property type="entry name" value="OxRdtase_Mopterin-bd_dom"/>
</dbReference>
<name>A0ABZ2XNZ7_9RHOB</name>
<gene>
    <name evidence="2" type="ORF">QEZ52_10815</name>
</gene>
<dbReference type="Pfam" id="PF00174">
    <property type="entry name" value="Oxidored_molyb"/>
    <property type="match status" value="1"/>
</dbReference>
<protein>
    <submittedName>
        <fullName evidence="2">Molybdopterin-dependent oxidoreductase</fullName>
    </submittedName>
</protein>
<sequence>MLRRTFIQAGSVAGLMLGGPAWGQEQQAEPDRAVLLTVRLAEGGQEKTLAEFTLKDLKSMPITRFQTKTVWTEGTQEFTGVALSDLMKQLEITAGTVEAWAINDYLAEIPMTDARPEGPIIAYLRNGDEMSVREKGPLWVVYPYDSDPAYQREEIYVRSVWQLNRLILNP</sequence>
<feature type="domain" description="Oxidoreductase molybdopterin-binding" evidence="1">
    <location>
        <begin position="69"/>
        <end position="143"/>
    </location>
</feature>
<reference evidence="2 3" key="1">
    <citation type="submission" date="2023-04" db="EMBL/GenBank/DDBJ databases">
        <title>Complete genome sequence of Alisedimentitalea scapharcae.</title>
        <authorList>
            <person name="Rong J.-C."/>
            <person name="Yi M.-L."/>
            <person name="Zhao Q."/>
        </authorList>
    </citation>
    <scope>NUCLEOTIDE SEQUENCE [LARGE SCALE GENOMIC DNA]</scope>
    <source>
        <strain evidence="2 3">KCTC 42119</strain>
    </source>
</reference>
<evidence type="ECO:0000313" key="2">
    <source>
        <dbReference type="EMBL" id="WZK87127.1"/>
    </source>
</evidence>
<dbReference type="SUPFAM" id="SSF56524">
    <property type="entry name" value="Oxidoreductase molybdopterin-binding domain"/>
    <property type="match status" value="1"/>
</dbReference>
<evidence type="ECO:0000259" key="1">
    <source>
        <dbReference type="Pfam" id="PF00174"/>
    </source>
</evidence>
<evidence type="ECO:0000313" key="3">
    <source>
        <dbReference type="Proteomes" id="UP001623232"/>
    </source>
</evidence>